<evidence type="ECO:0000313" key="6">
    <source>
        <dbReference type="EMBL" id="MBF1648997.1"/>
    </source>
</evidence>
<reference evidence="6" key="1">
    <citation type="submission" date="2020-04" db="EMBL/GenBank/DDBJ databases">
        <title>Deep metagenomics examines the oral microbiome during advanced dental caries in children, revealing novel taxa and co-occurrences with host molecules.</title>
        <authorList>
            <person name="Baker J.L."/>
            <person name="Morton J.T."/>
            <person name="Dinis M."/>
            <person name="Alvarez R."/>
            <person name="Tran N.C."/>
            <person name="Knight R."/>
            <person name="Edlund A."/>
        </authorList>
    </citation>
    <scope>NUCLEOTIDE SEQUENCE</scope>
    <source>
        <strain evidence="6">JCVI_47_bin.4</strain>
    </source>
</reference>
<accession>A0A930KQQ0</accession>
<dbReference type="Gene3D" id="3.40.50.1000">
    <property type="entry name" value="HAD superfamily/HAD-like"/>
    <property type="match status" value="1"/>
</dbReference>
<evidence type="ECO:0000256" key="5">
    <source>
        <dbReference type="ARBA" id="ARBA00023277"/>
    </source>
</evidence>
<evidence type="ECO:0000256" key="2">
    <source>
        <dbReference type="ARBA" id="ARBA00006171"/>
    </source>
</evidence>
<comment type="cofactor">
    <cofactor evidence="1">
        <name>Mg(2+)</name>
        <dbReference type="ChEBI" id="CHEBI:18420"/>
    </cofactor>
</comment>
<dbReference type="PANTHER" id="PTHR46193:SF18">
    <property type="entry name" value="HEXITOL PHOSPHATASE B"/>
    <property type="match status" value="1"/>
</dbReference>
<dbReference type="CDD" id="cd07505">
    <property type="entry name" value="HAD_BPGM-like"/>
    <property type="match status" value="1"/>
</dbReference>
<evidence type="ECO:0000256" key="4">
    <source>
        <dbReference type="ARBA" id="ARBA00022842"/>
    </source>
</evidence>
<dbReference type="InterPro" id="IPR006439">
    <property type="entry name" value="HAD-SF_hydro_IA"/>
</dbReference>
<dbReference type="GO" id="GO:0003824">
    <property type="term" value="F:catalytic activity"/>
    <property type="evidence" value="ECO:0007669"/>
    <property type="project" value="UniProtKB-ARBA"/>
</dbReference>
<dbReference type="PANTHER" id="PTHR46193">
    <property type="entry name" value="6-PHOSPHOGLUCONATE PHOSPHATASE"/>
    <property type="match status" value="1"/>
</dbReference>
<organism evidence="6 7">
    <name type="scientific">Rothia dentocariosa</name>
    <dbReference type="NCBI Taxonomy" id="2047"/>
    <lineage>
        <taxon>Bacteria</taxon>
        <taxon>Bacillati</taxon>
        <taxon>Actinomycetota</taxon>
        <taxon>Actinomycetes</taxon>
        <taxon>Micrococcales</taxon>
        <taxon>Micrococcaceae</taxon>
        <taxon>Rothia</taxon>
    </lineage>
</organism>
<gene>
    <name evidence="6" type="ORF">HXO56_02690</name>
</gene>
<dbReference type="GO" id="GO:0046872">
    <property type="term" value="F:metal ion binding"/>
    <property type="evidence" value="ECO:0007669"/>
    <property type="project" value="UniProtKB-KW"/>
</dbReference>
<dbReference type="NCBIfam" id="TIGR01509">
    <property type="entry name" value="HAD-SF-IA-v3"/>
    <property type="match status" value="1"/>
</dbReference>
<dbReference type="Gene3D" id="1.10.150.240">
    <property type="entry name" value="Putative phosphatase, domain 2"/>
    <property type="match status" value="1"/>
</dbReference>
<dbReference type="Pfam" id="PF13419">
    <property type="entry name" value="HAD_2"/>
    <property type="match status" value="1"/>
</dbReference>
<comment type="caution">
    <text evidence="6">The sequence shown here is derived from an EMBL/GenBank/DDBJ whole genome shotgun (WGS) entry which is preliminary data.</text>
</comment>
<keyword evidence="4" id="KW-0460">Magnesium</keyword>
<comment type="similarity">
    <text evidence="2">Belongs to the HAD-like hydrolase superfamily. CbbY/CbbZ/Gph/YieH family.</text>
</comment>
<dbReference type="EMBL" id="JABZXJ010000007">
    <property type="protein sequence ID" value="MBF1648997.1"/>
    <property type="molecule type" value="Genomic_DNA"/>
</dbReference>
<evidence type="ECO:0000256" key="1">
    <source>
        <dbReference type="ARBA" id="ARBA00001946"/>
    </source>
</evidence>
<protein>
    <submittedName>
        <fullName evidence="6">HAD family phosphatase</fullName>
    </submittedName>
</protein>
<name>A0A930KQQ0_9MICC</name>
<dbReference type="SFLD" id="SFLDS00003">
    <property type="entry name" value="Haloacid_Dehalogenase"/>
    <property type="match status" value="1"/>
</dbReference>
<evidence type="ECO:0000256" key="3">
    <source>
        <dbReference type="ARBA" id="ARBA00022723"/>
    </source>
</evidence>
<proteinExistence type="inferred from homology"/>
<dbReference type="InterPro" id="IPR051600">
    <property type="entry name" value="Beta-PGM-like"/>
</dbReference>
<dbReference type="InterPro" id="IPR036412">
    <property type="entry name" value="HAD-like_sf"/>
</dbReference>
<dbReference type="AlphaFoldDB" id="A0A930KQQ0"/>
<dbReference type="InterPro" id="IPR041492">
    <property type="entry name" value="HAD_2"/>
</dbReference>
<dbReference type="PRINTS" id="PR00413">
    <property type="entry name" value="HADHALOGNASE"/>
</dbReference>
<evidence type="ECO:0000313" key="7">
    <source>
        <dbReference type="Proteomes" id="UP000769484"/>
    </source>
</evidence>
<keyword evidence="5" id="KW-0119">Carbohydrate metabolism</keyword>
<dbReference type="InterPro" id="IPR023214">
    <property type="entry name" value="HAD_sf"/>
</dbReference>
<dbReference type="SFLD" id="SFLDG01129">
    <property type="entry name" value="C1.5:_HAD__Beta-PGM__Phosphata"/>
    <property type="match status" value="1"/>
</dbReference>
<sequence>MPGRLNGMSINIQGNFPQAILFDHDGTLVDTEPVWAAAKVALAAEFGGTWTEQDTLDCLGLSMKFTLDRLRERGVDLPDEQINERLVAKVREALAHQQVEFLPGIERFLTQVRDAQIPAAIVTNATTSIAQRTADAAPEGTFSVIIGNDETTHPKPDPQPYLLAAQRLGVEPSRCVALEDSPSGVRSATAAGMKVIVVPGELEVPAELGNARMLHTELTLDAVRALG</sequence>
<dbReference type="Proteomes" id="UP000769484">
    <property type="component" value="Unassembled WGS sequence"/>
</dbReference>
<dbReference type="SUPFAM" id="SSF56784">
    <property type="entry name" value="HAD-like"/>
    <property type="match status" value="1"/>
</dbReference>
<dbReference type="InterPro" id="IPR023198">
    <property type="entry name" value="PGP-like_dom2"/>
</dbReference>
<keyword evidence="3" id="KW-0479">Metal-binding</keyword>